<proteinExistence type="predicted"/>
<evidence type="ECO:0000313" key="2">
    <source>
        <dbReference type="Proteomes" id="UP000325273"/>
    </source>
</evidence>
<organism evidence="1 2">
    <name type="scientific">Paraburkholderia panacisoli</name>
    <dbReference type="NCBI Taxonomy" id="2603818"/>
    <lineage>
        <taxon>Bacteria</taxon>
        <taxon>Pseudomonadati</taxon>
        <taxon>Pseudomonadota</taxon>
        <taxon>Betaproteobacteria</taxon>
        <taxon>Burkholderiales</taxon>
        <taxon>Burkholderiaceae</taxon>
        <taxon>Paraburkholderia</taxon>
    </lineage>
</organism>
<name>A0A5B0GPC3_9BURK</name>
<protein>
    <submittedName>
        <fullName evidence="1">Uncharacterized protein</fullName>
    </submittedName>
</protein>
<dbReference type="Proteomes" id="UP000325273">
    <property type="component" value="Unassembled WGS sequence"/>
</dbReference>
<evidence type="ECO:0000313" key="1">
    <source>
        <dbReference type="EMBL" id="KAA1004308.1"/>
    </source>
</evidence>
<dbReference type="AlphaFoldDB" id="A0A5B0GPC3"/>
<keyword evidence="2" id="KW-1185">Reference proteome</keyword>
<comment type="caution">
    <text evidence="1">The sequence shown here is derived from an EMBL/GenBank/DDBJ whole genome shotgun (WGS) entry which is preliminary data.</text>
</comment>
<accession>A0A5B0GPC3</accession>
<gene>
    <name evidence="1" type="ORF">FVF58_32355</name>
</gene>
<sequence length="91" mass="9898">MNPLIIDPAFAGTMRSTTGKERKAALRTRCELSLELIGRLVCPASQAVRTGCHAQHCAKTWADLGLRPVVMLAASCDNRMRSSKDALLMNV</sequence>
<dbReference type="EMBL" id="VTUZ01000028">
    <property type="protein sequence ID" value="KAA1004308.1"/>
    <property type="molecule type" value="Genomic_DNA"/>
</dbReference>
<dbReference type="RefSeq" id="WP_149673827.1">
    <property type="nucleotide sequence ID" value="NZ_VTUZ01000028.1"/>
</dbReference>
<reference evidence="1 2" key="1">
    <citation type="submission" date="2019-08" db="EMBL/GenBank/DDBJ databases">
        <title>Paraburkholderia sp. DCY113.</title>
        <authorList>
            <person name="Kang J."/>
        </authorList>
    </citation>
    <scope>NUCLEOTIDE SEQUENCE [LARGE SCALE GENOMIC DNA]</scope>
    <source>
        <strain evidence="1 2">DCY113</strain>
    </source>
</reference>